<keyword evidence="2" id="KW-0813">Transport</keyword>
<dbReference type="Gene3D" id="1.20.1720.10">
    <property type="entry name" value="Multidrug resistance protein D"/>
    <property type="match status" value="1"/>
</dbReference>
<feature type="transmembrane region" description="Helical" evidence="7">
    <location>
        <begin position="216"/>
        <end position="236"/>
    </location>
</feature>
<keyword evidence="6 7" id="KW-0472">Membrane</keyword>
<name>A0A428MJA9_9BACT</name>
<dbReference type="CDD" id="cd17321">
    <property type="entry name" value="MFS_MMR_MDR_like"/>
    <property type="match status" value="1"/>
</dbReference>
<dbReference type="NCBIfam" id="TIGR00711">
    <property type="entry name" value="efflux_EmrB"/>
    <property type="match status" value="1"/>
</dbReference>
<evidence type="ECO:0000313" key="9">
    <source>
        <dbReference type="EMBL" id="RSL16917.1"/>
    </source>
</evidence>
<dbReference type="OrthoDB" id="102502at2"/>
<keyword evidence="5 7" id="KW-1133">Transmembrane helix</keyword>
<dbReference type="InterPro" id="IPR004638">
    <property type="entry name" value="EmrB-like"/>
</dbReference>
<feature type="transmembrane region" description="Helical" evidence="7">
    <location>
        <begin position="314"/>
        <end position="331"/>
    </location>
</feature>
<feature type="transmembrane region" description="Helical" evidence="7">
    <location>
        <begin position="374"/>
        <end position="398"/>
    </location>
</feature>
<evidence type="ECO:0000259" key="8">
    <source>
        <dbReference type="PROSITE" id="PS50850"/>
    </source>
</evidence>
<comment type="subcellular location">
    <subcellularLocation>
        <location evidence="1">Cell membrane</location>
        <topology evidence="1">Multi-pass membrane protein</topology>
    </subcellularLocation>
</comment>
<evidence type="ECO:0000256" key="6">
    <source>
        <dbReference type="ARBA" id="ARBA00023136"/>
    </source>
</evidence>
<organism evidence="9 10">
    <name type="scientific">Edaphobacter aggregans</name>
    <dbReference type="NCBI Taxonomy" id="570835"/>
    <lineage>
        <taxon>Bacteria</taxon>
        <taxon>Pseudomonadati</taxon>
        <taxon>Acidobacteriota</taxon>
        <taxon>Terriglobia</taxon>
        <taxon>Terriglobales</taxon>
        <taxon>Acidobacteriaceae</taxon>
        <taxon>Edaphobacter</taxon>
    </lineage>
</organism>
<feature type="transmembrane region" description="Helical" evidence="7">
    <location>
        <begin position="282"/>
        <end position="302"/>
    </location>
</feature>
<evidence type="ECO:0000313" key="10">
    <source>
        <dbReference type="Proteomes" id="UP000269669"/>
    </source>
</evidence>
<evidence type="ECO:0000256" key="7">
    <source>
        <dbReference type="SAM" id="Phobius"/>
    </source>
</evidence>
<protein>
    <submittedName>
        <fullName evidence="9">EmrB/QacA subfamily drug resistance transporter</fullName>
    </submittedName>
</protein>
<keyword evidence="3" id="KW-1003">Cell membrane</keyword>
<dbReference type="PROSITE" id="PS50850">
    <property type="entry name" value="MFS"/>
    <property type="match status" value="1"/>
</dbReference>
<dbReference type="PANTHER" id="PTHR42718:SF42">
    <property type="entry name" value="EXPORT PROTEIN"/>
    <property type="match status" value="1"/>
</dbReference>
<dbReference type="PANTHER" id="PTHR42718">
    <property type="entry name" value="MAJOR FACILITATOR SUPERFAMILY MULTIDRUG TRANSPORTER MFSC"/>
    <property type="match status" value="1"/>
</dbReference>
<dbReference type="RefSeq" id="WP_125485468.1">
    <property type="nucleotide sequence ID" value="NZ_RSDW01000001.1"/>
</dbReference>
<accession>A0A428MJA9</accession>
<dbReference type="SUPFAM" id="SSF103473">
    <property type="entry name" value="MFS general substrate transporter"/>
    <property type="match status" value="1"/>
</dbReference>
<reference evidence="9 10" key="1">
    <citation type="submission" date="2018-12" db="EMBL/GenBank/DDBJ databases">
        <title>Sequencing of bacterial isolates from soil warming experiment in Harvard Forest, Massachusetts, USA.</title>
        <authorList>
            <person name="Deangelis K."/>
        </authorList>
    </citation>
    <scope>NUCLEOTIDE SEQUENCE [LARGE SCALE GENOMIC DNA]</scope>
    <source>
        <strain evidence="9 10">EB153</strain>
    </source>
</reference>
<gene>
    <name evidence="9" type="ORF">EDE15_2444</name>
</gene>
<feature type="transmembrane region" description="Helical" evidence="7">
    <location>
        <begin position="154"/>
        <end position="176"/>
    </location>
</feature>
<feature type="transmembrane region" description="Helical" evidence="7">
    <location>
        <begin position="96"/>
        <end position="115"/>
    </location>
</feature>
<feature type="transmembrane region" description="Helical" evidence="7">
    <location>
        <begin position="65"/>
        <end position="84"/>
    </location>
</feature>
<dbReference type="InterPro" id="IPR036259">
    <property type="entry name" value="MFS_trans_sf"/>
</dbReference>
<dbReference type="Gene3D" id="1.20.1250.20">
    <property type="entry name" value="MFS general substrate transporter like domains"/>
    <property type="match status" value="1"/>
</dbReference>
<feature type="transmembrane region" description="Helical" evidence="7">
    <location>
        <begin position="242"/>
        <end position="262"/>
    </location>
</feature>
<feature type="transmembrane region" description="Helical" evidence="7">
    <location>
        <begin position="488"/>
        <end position="508"/>
    </location>
</feature>
<feature type="transmembrane region" description="Helical" evidence="7">
    <location>
        <begin position="343"/>
        <end position="362"/>
    </location>
</feature>
<dbReference type="GO" id="GO:0022857">
    <property type="term" value="F:transmembrane transporter activity"/>
    <property type="evidence" value="ECO:0007669"/>
    <property type="project" value="InterPro"/>
</dbReference>
<evidence type="ECO:0000256" key="5">
    <source>
        <dbReference type="ARBA" id="ARBA00022989"/>
    </source>
</evidence>
<dbReference type="InterPro" id="IPR020846">
    <property type="entry name" value="MFS_dom"/>
</dbReference>
<dbReference type="GO" id="GO:0005886">
    <property type="term" value="C:plasma membrane"/>
    <property type="evidence" value="ECO:0007669"/>
    <property type="project" value="UniProtKB-SubCell"/>
</dbReference>
<keyword evidence="10" id="KW-1185">Reference proteome</keyword>
<dbReference type="EMBL" id="RSDW01000001">
    <property type="protein sequence ID" value="RSL16917.1"/>
    <property type="molecule type" value="Genomic_DNA"/>
</dbReference>
<feature type="domain" description="Major facilitator superfamily (MFS) profile" evidence="8">
    <location>
        <begin position="30"/>
        <end position="512"/>
    </location>
</feature>
<dbReference type="Pfam" id="PF07690">
    <property type="entry name" value="MFS_1"/>
    <property type="match status" value="1"/>
</dbReference>
<comment type="caution">
    <text evidence="9">The sequence shown here is derived from an EMBL/GenBank/DDBJ whole genome shotgun (WGS) entry which is preliminary data.</text>
</comment>
<proteinExistence type="predicted"/>
<feature type="transmembrane region" description="Helical" evidence="7">
    <location>
        <begin position="182"/>
        <end position="204"/>
    </location>
</feature>
<dbReference type="Proteomes" id="UP000269669">
    <property type="component" value="Unassembled WGS sequence"/>
</dbReference>
<keyword evidence="4 7" id="KW-0812">Transmembrane</keyword>
<dbReference type="AlphaFoldDB" id="A0A428MJA9"/>
<evidence type="ECO:0000256" key="3">
    <source>
        <dbReference type="ARBA" id="ARBA00022475"/>
    </source>
</evidence>
<dbReference type="InterPro" id="IPR011701">
    <property type="entry name" value="MFS"/>
</dbReference>
<evidence type="ECO:0000256" key="4">
    <source>
        <dbReference type="ARBA" id="ARBA00022692"/>
    </source>
</evidence>
<evidence type="ECO:0000256" key="1">
    <source>
        <dbReference type="ARBA" id="ARBA00004651"/>
    </source>
</evidence>
<sequence>MNCARLPCDEAVILAKRPAAAVTMQTGVWVLVATVLGTSMEFIDGTVVNVALPAMQTGLGASGSQVQWVVEAYALFLSALLLVGGSMGDIFGRRRIFVIGVTLFASASVWCGVAPTIQQLIAARCLQGVGGAMLVPSSLALISSCFPPETRGKAIGTWSGFSSMMTALGPVVGGWLVQHGSWRWVFFLNAPLAVVTVTIALRKLPESRSGAAAHTLDWRGAVLATAGLSGVTFALIEWTQGGVITRVAGVVGVALLAAFVWVEQHCEAPMMPLSLFESRNFVGANVLTFFLYAAFGGALFYLPLNLIQVQGYSPTAAGAALLPMVLLLFALSRWSGGLVARYGARRPLIAGPLIVAVGYALMTRPGIGGSYWTTYFPAIIVLGMGMAVSVAPLTTVVLNSVDESSTGSASGVNNAASQVAGLLALAVFGLLFFHVFSPSLDRGLKRAEVSAEVAQEIGAQRVKLAAIETTDPQGRVAVNEAFVASFRVVFWLAAGLAGVASLSAATILRRGNDATTRV</sequence>
<feature type="transmembrane region" description="Helical" evidence="7">
    <location>
        <begin position="419"/>
        <end position="436"/>
    </location>
</feature>
<evidence type="ECO:0000256" key="2">
    <source>
        <dbReference type="ARBA" id="ARBA00022448"/>
    </source>
</evidence>